<dbReference type="Proteomes" id="UP001497382">
    <property type="component" value="Unassembled WGS sequence"/>
</dbReference>
<evidence type="ECO:0000256" key="1">
    <source>
        <dbReference type="ARBA" id="ARBA00004370"/>
    </source>
</evidence>
<sequence>MDFMSRLRKKTYISYTLKRGKELGNEAVEEDKKENYEAACRLYLSAAEAMNHAIRYEELNETTFQRMRERADAYLERSEELKKYLAAEHMKRNVTDISGESPRKEDFKEDEEEEEEEKEEEEEEEEYSSDLQQRLDIVQKPYVKWCDVFGLREAKQILGEAFIMPLKFPHLFTGKRKPWKSILLYGPPGTGKTLLVQALASSVPSSTFIFLSNYLDESDSFLKDLFKNKRAQSPKLILVDEIDAVFNLESTRGMRMELFTYHMEGRDCSDGILILATTNKPWLLNEPLLKRFEKKIYTSFPNWTDRLQILKFCLGDAPHCLTEKNLEELATKTEGYSGDDISAFVRDALMQSIRKVNAATHYKRVSGYSRSNPNFIVHDLLTPCSPGSPGAIEISLMDIPSDKLLEPLTVMSDMLLSLARSKPTTTEYGLRRYEYFQKYSC</sequence>
<dbReference type="Pfam" id="PF00004">
    <property type="entry name" value="AAA"/>
    <property type="match status" value="1"/>
</dbReference>
<evidence type="ECO:0000256" key="2">
    <source>
        <dbReference type="ARBA" id="ARBA00006914"/>
    </source>
</evidence>
<dbReference type="SMART" id="SM00382">
    <property type="entry name" value="AAA"/>
    <property type="match status" value="1"/>
</dbReference>
<dbReference type="AlphaFoldDB" id="A0AAV1Z992"/>
<dbReference type="InterPro" id="IPR003959">
    <property type="entry name" value="ATPase_AAA_core"/>
</dbReference>
<evidence type="ECO:0008006" key="10">
    <source>
        <dbReference type="Google" id="ProtNLM"/>
    </source>
</evidence>
<dbReference type="SUPFAM" id="SSF116846">
    <property type="entry name" value="MIT domain"/>
    <property type="match status" value="1"/>
</dbReference>
<evidence type="ECO:0000256" key="5">
    <source>
        <dbReference type="SAM" id="MobiDB-lite"/>
    </source>
</evidence>
<comment type="similarity">
    <text evidence="2">Belongs to the AAA ATPase family.</text>
</comment>
<proteinExistence type="inferred from homology"/>
<dbReference type="GO" id="GO:0007033">
    <property type="term" value="P:vacuole organization"/>
    <property type="evidence" value="ECO:0007669"/>
    <property type="project" value="TreeGrafter"/>
</dbReference>
<keyword evidence="4" id="KW-0067">ATP-binding</keyword>
<evidence type="ECO:0000256" key="3">
    <source>
        <dbReference type="ARBA" id="ARBA00022741"/>
    </source>
</evidence>
<dbReference type="GO" id="GO:0016887">
    <property type="term" value="F:ATP hydrolysis activity"/>
    <property type="evidence" value="ECO:0007669"/>
    <property type="project" value="InterPro"/>
</dbReference>
<accession>A0AAV1Z992</accession>
<evidence type="ECO:0000313" key="9">
    <source>
        <dbReference type="Proteomes" id="UP001497382"/>
    </source>
</evidence>
<comment type="subcellular location">
    <subcellularLocation>
        <location evidence="1">Membrane</location>
    </subcellularLocation>
</comment>
<dbReference type="InterPro" id="IPR050304">
    <property type="entry name" value="MT-severing_AAA_ATPase"/>
</dbReference>
<dbReference type="InterPro" id="IPR027417">
    <property type="entry name" value="P-loop_NTPase"/>
</dbReference>
<dbReference type="InterPro" id="IPR015415">
    <property type="entry name" value="Spast_Vps4_C"/>
</dbReference>
<dbReference type="Pfam" id="PF17862">
    <property type="entry name" value="AAA_lid_3"/>
    <property type="match status" value="1"/>
</dbReference>
<dbReference type="GO" id="GO:0016020">
    <property type="term" value="C:membrane"/>
    <property type="evidence" value="ECO:0007669"/>
    <property type="project" value="UniProtKB-SubCell"/>
</dbReference>
<dbReference type="InterPro" id="IPR041569">
    <property type="entry name" value="AAA_lid_3"/>
</dbReference>
<dbReference type="InterPro" id="IPR036181">
    <property type="entry name" value="MIT_dom_sf"/>
</dbReference>
<feature type="domain" description="MIT" evidence="7">
    <location>
        <begin position="13"/>
        <end position="92"/>
    </location>
</feature>
<dbReference type="FunFam" id="1.10.8.60:FF:000015">
    <property type="entry name" value="vacuolar protein sorting-associated protein 4A"/>
    <property type="match status" value="1"/>
</dbReference>
<evidence type="ECO:0000256" key="4">
    <source>
        <dbReference type="ARBA" id="ARBA00022840"/>
    </source>
</evidence>
<feature type="region of interest" description="Disordered" evidence="5">
    <location>
        <begin position="95"/>
        <end position="131"/>
    </location>
</feature>
<dbReference type="InterPro" id="IPR003593">
    <property type="entry name" value="AAA+_ATPase"/>
</dbReference>
<evidence type="ECO:0000259" key="6">
    <source>
        <dbReference type="SMART" id="SM00382"/>
    </source>
</evidence>
<gene>
    <name evidence="8" type="ORF">LARSCL_LOCUS4007</name>
</gene>
<keyword evidence="3" id="KW-0547">Nucleotide-binding</keyword>
<dbReference type="EMBL" id="CAXIEN010000032">
    <property type="protein sequence ID" value="CAL1268126.1"/>
    <property type="molecule type" value="Genomic_DNA"/>
</dbReference>
<keyword evidence="9" id="KW-1185">Reference proteome</keyword>
<dbReference type="GO" id="GO:0016197">
    <property type="term" value="P:endosomal transport"/>
    <property type="evidence" value="ECO:0007669"/>
    <property type="project" value="TreeGrafter"/>
</dbReference>
<dbReference type="GO" id="GO:0005524">
    <property type="term" value="F:ATP binding"/>
    <property type="evidence" value="ECO:0007669"/>
    <property type="project" value="UniProtKB-KW"/>
</dbReference>
<protein>
    <recommendedName>
        <fullName evidence="10">Vesicle-fusing ATPase</fullName>
    </recommendedName>
</protein>
<dbReference type="SUPFAM" id="SSF52540">
    <property type="entry name" value="P-loop containing nucleoside triphosphate hydrolases"/>
    <property type="match status" value="1"/>
</dbReference>
<dbReference type="Gene3D" id="3.40.50.300">
    <property type="entry name" value="P-loop containing nucleotide triphosphate hydrolases"/>
    <property type="match status" value="1"/>
</dbReference>
<evidence type="ECO:0000313" key="8">
    <source>
        <dbReference type="EMBL" id="CAL1268126.1"/>
    </source>
</evidence>
<dbReference type="Pfam" id="PF09336">
    <property type="entry name" value="Vps4_C"/>
    <property type="match status" value="1"/>
</dbReference>
<dbReference type="PANTHER" id="PTHR23074:SF83">
    <property type="entry name" value="VACUOLAR PROTEIN SORTING-ASSOCIATED PROTEIN 4A"/>
    <property type="match status" value="1"/>
</dbReference>
<dbReference type="InterPro" id="IPR007330">
    <property type="entry name" value="MIT_dom"/>
</dbReference>
<reference evidence="8 9" key="1">
    <citation type="submission" date="2024-04" db="EMBL/GenBank/DDBJ databases">
        <authorList>
            <person name="Rising A."/>
            <person name="Reimegard J."/>
            <person name="Sonavane S."/>
            <person name="Akerstrom W."/>
            <person name="Nylinder S."/>
            <person name="Hedman E."/>
            <person name="Kallberg Y."/>
        </authorList>
    </citation>
    <scope>NUCLEOTIDE SEQUENCE [LARGE SCALE GENOMIC DNA]</scope>
</reference>
<dbReference type="Gene3D" id="1.20.58.80">
    <property type="entry name" value="Phosphotransferase system, lactose/cellobiose-type IIA subunit"/>
    <property type="match status" value="1"/>
</dbReference>
<name>A0AAV1Z992_9ARAC</name>
<feature type="compositionally biased region" description="Acidic residues" evidence="5">
    <location>
        <begin position="108"/>
        <end position="128"/>
    </location>
</feature>
<dbReference type="PANTHER" id="PTHR23074">
    <property type="entry name" value="AAA DOMAIN-CONTAINING"/>
    <property type="match status" value="1"/>
</dbReference>
<dbReference type="SMART" id="SM00745">
    <property type="entry name" value="MIT"/>
    <property type="match status" value="1"/>
</dbReference>
<comment type="caution">
    <text evidence="8">The sequence shown here is derived from an EMBL/GenBank/DDBJ whole genome shotgun (WGS) entry which is preliminary data.</text>
</comment>
<feature type="domain" description="AAA+ ATPase" evidence="6">
    <location>
        <begin position="178"/>
        <end position="302"/>
    </location>
</feature>
<organism evidence="8 9">
    <name type="scientific">Larinioides sclopetarius</name>
    <dbReference type="NCBI Taxonomy" id="280406"/>
    <lineage>
        <taxon>Eukaryota</taxon>
        <taxon>Metazoa</taxon>
        <taxon>Ecdysozoa</taxon>
        <taxon>Arthropoda</taxon>
        <taxon>Chelicerata</taxon>
        <taxon>Arachnida</taxon>
        <taxon>Araneae</taxon>
        <taxon>Araneomorphae</taxon>
        <taxon>Entelegynae</taxon>
        <taxon>Araneoidea</taxon>
        <taxon>Araneidae</taxon>
        <taxon>Larinioides</taxon>
    </lineage>
</organism>
<dbReference type="Pfam" id="PF04212">
    <property type="entry name" value="MIT"/>
    <property type="match status" value="1"/>
</dbReference>
<dbReference type="Gene3D" id="1.10.8.60">
    <property type="match status" value="1"/>
</dbReference>
<evidence type="ECO:0000259" key="7">
    <source>
        <dbReference type="SMART" id="SM00745"/>
    </source>
</evidence>